<dbReference type="OrthoDB" id="256574at2"/>
<dbReference type="InterPro" id="IPR042258">
    <property type="entry name" value="DGOK_N"/>
</dbReference>
<dbReference type="PATRIC" id="fig|162209.4.peg.4880"/>
<reference evidence="2" key="1">
    <citation type="submission" date="2015-12" db="EMBL/GenBank/DDBJ databases">
        <title>Complete genome sequences of two moderately thermophilic Paenibacillus species.</title>
        <authorList>
            <person name="Butler R.III."/>
            <person name="Wang J."/>
            <person name="Stark B.C."/>
            <person name="Pombert J.-F."/>
        </authorList>
    </citation>
    <scope>NUCLEOTIDE SEQUENCE [LARGE SCALE GENOMIC DNA]</scope>
    <source>
        <strain evidence="2">32O-Y</strain>
    </source>
</reference>
<dbReference type="STRING" id="162209.IJ22_46400"/>
<dbReference type="Proteomes" id="UP000061660">
    <property type="component" value="Chromosome"/>
</dbReference>
<name>A0A0U2WHX0_9BACL</name>
<sequence>MFRITIDTGTTNTRVVLWKAYDAVDSATAETGVRNTVLNGSNEALKTTIGELINKLLQANNLDVSDVDIIAASGMITSNVGLVEVPHIPAPAGMDLLSKHMVCKRFPEIVDKDIWFVPGVKSISNSSDTTEDRVTDIMRGEEVETFALVEKLNVTGPALFILPGSHTKFVFLDAQKRITESLTTLTGELLMAISNHTIIANAVNKSYAAALLPDRVIEGYQRAKQAGLGRAAFSIRVLDQFSELSVNEKANMLMGVVFAEDLRAILNHQAIFASQKIPVYIAGKEIVRDTLALLFSVEKYEGEVIPVDSQTMHHLAGYGVLRVAEYGGLIT</sequence>
<dbReference type="GO" id="GO:0034194">
    <property type="term" value="P:D-galactonate catabolic process"/>
    <property type="evidence" value="ECO:0007669"/>
    <property type="project" value="InterPro"/>
</dbReference>
<gene>
    <name evidence="1" type="ORF">IJ22_46400</name>
</gene>
<reference evidence="1 2" key="2">
    <citation type="journal article" date="2016" name="Genome Announc.">
        <title>Complete Genome Sequences of Two Interactive Moderate Thermophiles, Paenibacillus napthalenovorans 32O-Y and Paenibacillus sp. 32O-W.</title>
        <authorList>
            <person name="Butler R.R.III."/>
            <person name="Wang J."/>
            <person name="Stark B.C."/>
            <person name="Pombert J.F."/>
        </authorList>
    </citation>
    <scope>NUCLEOTIDE SEQUENCE [LARGE SCALE GENOMIC DNA]</scope>
    <source>
        <strain evidence="1 2">32O-Y</strain>
    </source>
</reference>
<evidence type="ECO:0000313" key="2">
    <source>
        <dbReference type="Proteomes" id="UP000061660"/>
    </source>
</evidence>
<dbReference type="RefSeq" id="WP_062410395.1">
    <property type="nucleotide sequence ID" value="NZ_CP013652.1"/>
</dbReference>
<dbReference type="GO" id="GO:0008671">
    <property type="term" value="F:2-dehydro-3-deoxygalactonokinase activity"/>
    <property type="evidence" value="ECO:0007669"/>
    <property type="project" value="InterPro"/>
</dbReference>
<dbReference type="SUPFAM" id="SSF53067">
    <property type="entry name" value="Actin-like ATPase domain"/>
    <property type="match status" value="1"/>
</dbReference>
<dbReference type="KEGG" id="pnp:IJ22_46400"/>
<dbReference type="Gene3D" id="3.30.420.300">
    <property type="entry name" value="2-keto-3-deoxy-galactonokinase, substrate binding domain"/>
    <property type="match status" value="1"/>
</dbReference>
<dbReference type="InterPro" id="IPR043129">
    <property type="entry name" value="ATPase_NBD"/>
</dbReference>
<accession>A0A0U2WHX0</accession>
<dbReference type="CDD" id="cd24012">
    <property type="entry name" value="ASKHA_NBD_KDGal-kinase"/>
    <property type="match status" value="1"/>
</dbReference>
<dbReference type="Gene3D" id="3.30.420.310">
    <property type="entry name" value="2-keto-3-deoxy-galactonokinase, C-terminal domain"/>
    <property type="match status" value="1"/>
</dbReference>
<organism evidence="1 2">
    <name type="scientific">Paenibacillus naphthalenovorans</name>
    <dbReference type="NCBI Taxonomy" id="162209"/>
    <lineage>
        <taxon>Bacteria</taxon>
        <taxon>Bacillati</taxon>
        <taxon>Bacillota</taxon>
        <taxon>Bacilli</taxon>
        <taxon>Bacillales</taxon>
        <taxon>Paenibacillaceae</taxon>
        <taxon>Paenibacillus</taxon>
    </lineage>
</organism>
<dbReference type="InterPro" id="IPR007729">
    <property type="entry name" value="DGOK"/>
</dbReference>
<protein>
    <submittedName>
        <fullName evidence="1">2-keto-3-deoxy-galactonokinase</fullName>
    </submittedName>
</protein>
<dbReference type="InterPro" id="IPR042257">
    <property type="entry name" value="DGOK_C"/>
</dbReference>
<dbReference type="Pfam" id="PF05035">
    <property type="entry name" value="DGOK"/>
    <property type="match status" value="1"/>
</dbReference>
<evidence type="ECO:0000313" key="1">
    <source>
        <dbReference type="EMBL" id="ALS24906.1"/>
    </source>
</evidence>
<proteinExistence type="predicted"/>
<keyword evidence="1" id="KW-0418">Kinase</keyword>
<keyword evidence="1" id="KW-0808">Transferase</keyword>
<dbReference type="AlphaFoldDB" id="A0A0U2WHX0"/>
<dbReference type="EMBL" id="CP013652">
    <property type="protein sequence ID" value="ALS24906.1"/>
    <property type="molecule type" value="Genomic_DNA"/>
</dbReference>
<keyword evidence="2" id="KW-1185">Reference proteome</keyword>